<dbReference type="InterPro" id="IPR052970">
    <property type="entry name" value="Inner_ear_hair_cell_LOXHD"/>
</dbReference>
<dbReference type="PROSITE" id="PS50095">
    <property type="entry name" value="PLAT"/>
    <property type="match status" value="1"/>
</dbReference>
<protein>
    <recommendedName>
        <fullName evidence="3">PLAT domain-containing protein</fullName>
    </recommendedName>
</protein>
<gene>
    <name evidence="4" type="ORF">XAT740_LOCUS32928</name>
</gene>
<reference evidence="4" key="1">
    <citation type="submission" date="2021-02" db="EMBL/GenBank/DDBJ databases">
        <authorList>
            <person name="Nowell W R."/>
        </authorList>
    </citation>
    <scope>NUCLEOTIDE SEQUENCE</scope>
</reference>
<dbReference type="AlphaFoldDB" id="A0A815JDU0"/>
<dbReference type="Gene3D" id="3.30.420.10">
    <property type="entry name" value="Ribonuclease H-like superfamily/Ribonuclease H"/>
    <property type="match status" value="1"/>
</dbReference>
<feature type="compositionally biased region" description="Polar residues" evidence="2">
    <location>
        <begin position="586"/>
        <end position="596"/>
    </location>
</feature>
<feature type="region of interest" description="Disordered" evidence="2">
    <location>
        <begin position="224"/>
        <end position="248"/>
    </location>
</feature>
<dbReference type="InterPro" id="IPR036397">
    <property type="entry name" value="RNaseH_sf"/>
</dbReference>
<dbReference type="InterPro" id="IPR001024">
    <property type="entry name" value="PLAT/LH2_dom"/>
</dbReference>
<evidence type="ECO:0000313" key="4">
    <source>
        <dbReference type="EMBL" id="CAF1378287.1"/>
    </source>
</evidence>
<evidence type="ECO:0000313" key="5">
    <source>
        <dbReference type="Proteomes" id="UP000663828"/>
    </source>
</evidence>
<dbReference type="PANTHER" id="PTHR45901">
    <property type="entry name" value="PROTEIN CBG12474"/>
    <property type="match status" value="1"/>
</dbReference>
<dbReference type="Gene3D" id="2.40.180.10">
    <property type="entry name" value="Catalase core domain"/>
    <property type="match status" value="1"/>
</dbReference>
<dbReference type="GO" id="GO:0003676">
    <property type="term" value="F:nucleic acid binding"/>
    <property type="evidence" value="ECO:0007669"/>
    <property type="project" value="InterPro"/>
</dbReference>
<name>A0A815JDU0_ADIRI</name>
<dbReference type="EMBL" id="CAJNOR010003108">
    <property type="protein sequence ID" value="CAF1378287.1"/>
    <property type="molecule type" value="Genomic_DNA"/>
</dbReference>
<comment type="caution">
    <text evidence="1">Lacks conserved residue(s) required for the propagation of feature annotation.</text>
</comment>
<evidence type="ECO:0000256" key="1">
    <source>
        <dbReference type="PROSITE-ProRule" id="PRU00152"/>
    </source>
</evidence>
<proteinExistence type="predicted"/>
<dbReference type="PANTHER" id="PTHR45901:SF3">
    <property type="entry name" value="LIPOXYGENASE HOMOLOGY DOMAIN-CONTAINING PROTEIN 1"/>
    <property type="match status" value="1"/>
</dbReference>
<dbReference type="InterPro" id="IPR036392">
    <property type="entry name" value="PLAT/LH2_dom_sf"/>
</dbReference>
<dbReference type="Proteomes" id="UP000663828">
    <property type="component" value="Unassembled WGS sequence"/>
</dbReference>
<feature type="domain" description="PLAT" evidence="3">
    <location>
        <begin position="319"/>
        <end position="437"/>
    </location>
</feature>
<dbReference type="SUPFAM" id="SSF49723">
    <property type="entry name" value="Lipase/lipooxygenase domain (PLAT/LH2 domain)"/>
    <property type="match status" value="1"/>
</dbReference>
<evidence type="ECO:0000256" key="2">
    <source>
        <dbReference type="SAM" id="MobiDB-lite"/>
    </source>
</evidence>
<dbReference type="Pfam" id="PF01477">
    <property type="entry name" value="PLAT"/>
    <property type="match status" value="1"/>
</dbReference>
<keyword evidence="5" id="KW-1185">Reference proteome</keyword>
<organism evidence="4 5">
    <name type="scientific">Adineta ricciae</name>
    <name type="common">Rotifer</name>
    <dbReference type="NCBI Taxonomy" id="249248"/>
    <lineage>
        <taxon>Eukaryota</taxon>
        <taxon>Metazoa</taxon>
        <taxon>Spiralia</taxon>
        <taxon>Gnathifera</taxon>
        <taxon>Rotifera</taxon>
        <taxon>Eurotatoria</taxon>
        <taxon>Bdelloidea</taxon>
        <taxon>Adinetida</taxon>
        <taxon>Adinetidae</taxon>
        <taxon>Adineta</taxon>
    </lineage>
</organism>
<sequence>RSDHNSHLPSPIQLMYVIDQFKQVRDNELRAIPWICSGFSSHNQSSIEILPVAINIHLYIRFFTCDKHKNNFVSLGAIIDTNTVLPNGFNFDLNLHAAIQGTQAIMEHVMSSETSPRPYMDRLTHAILKEASKSLKYYMDVKSREDAFVLDANTPVWDLLPKKTKFVFGATNKQHADKHSFQYKPKQLEATLPSPEKQMYREELQFHMRSYSFLGKENPKLCDAPLRSKHRSSSLNVPRRQIRSRSSLKLSRDERDHLIDNTADIFASMVKSRRSLISHFSQRSDIIDTKTVSKQSENSSNKTTSFTHNCPLISKGLQCDYKVSITTGNCNGASTNAPIRIKLYGTNGHTAFHELVHSETHHVPFLKNQTDMFILHTYHVGVLMGITIGHHRKDMKASWYLDKVSIDDPVRRVTCEISCNGWLSIKSNDQKTMRDFPVISTISYEKKKTLVEGDNEIDSQSGFSTITTTVTTASNKSHSSKVSNGPRGIAEKPSELVEIIQFLVEPTAQPRSPVLSATSSDDTAINVDIAHQLRSQTSTPSPTLTQTRLKSVSEHDILEIKPTNDIFHQYSTNFDRPSARLERRTTPLTFSPEQND</sequence>
<accession>A0A815JDU0</accession>
<comment type="caution">
    <text evidence="4">The sequence shown here is derived from an EMBL/GenBank/DDBJ whole genome shotgun (WGS) entry which is preliminary data.</text>
</comment>
<evidence type="ECO:0000259" key="3">
    <source>
        <dbReference type="PROSITE" id="PS50095"/>
    </source>
</evidence>
<feature type="non-terminal residue" evidence="4">
    <location>
        <position position="1"/>
    </location>
</feature>
<feature type="region of interest" description="Disordered" evidence="2">
    <location>
        <begin position="577"/>
        <end position="596"/>
    </location>
</feature>